<feature type="transmembrane region" description="Helical" evidence="6">
    <location>
        <begin position="112"/>
        <end position="130"/>
    </location>
</feature>
<feature type="transmembrane region" description="Helical" evidence="6">
    <location>
        <begin position="297"/>
        <end position="320"/>
    </location>
</feature>
<feature type="transmembrane region" description="Helical" evidence="6">
    <location>
        <begin position="173"/>
        <end position="194"/>
    </location>
</feature>
<feature type="transmembrane region" description="Helical" evidence="6">
    <location>
        <begin position="151"/>
        <end position="167"/>
    </location>
</feature>
<evidence type="ECO:0000313" key="7">
    <source>
        <dbReference type="EMBL" id="CAA6810259.1"/>
    </source>
</evidence>
<sequence length="420" mass="48023">MINKLKPKSEFARNVLTLMTGTTIAQAIPILISPILTRIYTPEDFGFFALFISIVSIMSVIATGKYELAIILPKSDNFSFQLLLLSIMITFTISLFYLIGVFSVSFFYSFDLIYYFLPLAVMVIALNATFDKYNNKIKNYKIMSYQRFIKAGVESVSSVIFAIAFGINTGLIWGFILGYFFSTLGMLYVNYRLFKNKQFLPSLKKIKVLSKRYMNFPKYNMPHALLNSISANVPVFLIPIFYGNITLGLYAFGLRMVQAPLVLLSGTIFHVLGQKMAEEYADGNQIQSIFIEAIKKLMLVAILLLPFFVFMDDLFAFIFGEAWREAGYFIQILSPWILLIFMVSPLATIPQIFNQQKKALNIEIVSFILKILVLSLGGLLLSIEYTLVLLMLVSVLIITYNFVWYFSLVRIKKEEKNFEQ</sequence>
<dbReference type="GO" id="GO:0005886">
    <property type="term" value="C:plasma membrane"/>
    <property type="evidence" value="ECO:0007669"/>
    <property type="project" value="UniProtKB-SubCell"/>
</dbReference>
<dbReference type="PANTHER" id="PTHR30250">
    <property type="entry name" value="PST FAMILY PREDICTED COLANIC ACID TRANSPORTER"/>
    <property type="match status" value="1"/>
</dbReference>
<feature type="transmembrane region" description="Helical" evidence="6">
    <location>
        <begin position="248"/>
        <end position="272"/>
    </location>
</feature>
<evidence type="ECO:0000256" key="3">
    <source>
        <dbReference type="ARBA" id="ARBA00022692"/>
    </source>
</evidence>
<feature type="transmembrane region" description="Helical" evidence="6">
    <location>
        <begin position="359"/>
        <end position="381"/>
    </location>
</feature>
<dbReference type="InterPro" id="IPR050833">
    <property type="entry name" value="Poly_Biosynth_Transport"/>
</dbReference>
<organism evidence="7">
    <name type="scientific">uncultured Sulfurovum sp</name>
    <dbReference type="NCBI Taxonomy" id="269237"/>
    <lineage>
        <taxon>Bacteria</taxon>
        <taxon>Pseudomonadati</taxon>
        <taxon>Campylobacterota</taxon>
        <taxon>Epsilonproteobacteria</taxon>
        <taxon>Campylobacterales</taxon>
        <taxon>Sulfurovaceae</taxon>
        <taxon>Sulfurovum</taxon>
        <taxon>environmental samples</taxon>
    </lineage>
</organism>
<reference evidence="7" key="1">
    <citation type="submission" date="2020-01" db="EMBL/GenBank/DDBJ databases">
        <authorList>
            <person name="Meier V. D."/>
            <person name="Meier V D."/>
        </authorList>
    </citation>
    <scope>NUCLEOTIDE SEQUENCE</scope>
    <source>
        <strain evidence="7">HLG_WM_MAG_05</strain>
    </source>
</reference>
<comment type="subcellular location">
    <subcellularLocation>
        <location evidence="1">Cell membrane</location>
        <topology evidence="1">Multi-pass membrane protein</topology>
    </subcellularLocation>
</comment>
<keyword evidence="5 6" id="KW-0472">Membrane</keyword>
<dbReference type="Pfam" id="PF13440">
    <property type="entry name" value="Polysacc_synt_3"/>
    <property type="match status" value="1"/>
</dbReference>
<feature type="transmembrane region" description="Helical" evidence="6">
    <location>
        <begin position="45"/>
        <end position="62"/>
    </location>
</feature>
<feature type="transmembrane region" description="Helical" evidence="6">
    <location>
        <begin position="224"/>
        <end position="242"/>
    </location>
</feature>
<proteinExistence type="predicted"/>
<evidence type="ECO:0000256" key="1">
    <source>
        <dbReference type="ARBA" id="ARBA00004651"/>
    </source>
</evidence>
<evidence type="ECO:0000256" key="2">
    <source>
        <dbReference type="ARBA" id="ARBA00022475"/>
    </source>
</evidence>
<keyword evidence="2" id="KW-1003">Cell membrane</keyword>
<gene>
    <name evidence="7" type="ORF">HELGO_WM13977</name>
</gene>
<keyword evidence="3 6" id="KW-0812">Transmembrane</keyword>
<dbReference type="PANTHER" id="PTHR30250:SF28">
    <property type="entry name" value="POLYSACCHARIDE BIOSYNTHESIS PROTEIN"/>
    <property type="match status" value="1"/>
</dbReference>
<evidence type="ECO:0000256" key="4">
    <source>
        <dbReference type="ARBA" id="ARBA00022989"/>
    </source>
</evidence>
<feature type="transmembrane region" description="Helical" evidence="6">
    <location>
        <begin position="387"/>
        <end position="406"/>
    </location>
</feature>
<dbReference type="AlphaFoldDB" id="A0A6S6SP61"/>
<dbReference type="EMBL" id="CACVAU010000033">
    <property type="protein sequence ID" value="CAA6810259.1"/>
    <property type="molecule type" value="Genomic_DNA"/>
</dbReference>
<feature type="transmembrane region" description="Helical" evidence="6">
    <location>
        <begin position="326"/>
        <end position="347"/>
    </location>
</feature>
<feature type="transmembrane region" description="Helical" evidence="6">
    <location>
        <begin position="12"/>
        <end position="33"/>
    </location>
</feature>
<protein>
    <submittedName>
        <fullName evidence="7">O-antigen flippase Wzx</fullName>
    </submittedName>
</protein>
<keyword evidence="4 6" id="KW-1133">Transmembrane helix</keyword>
<feature type="transmembrane region" description="Helical" evidence="6">
    <location>
        <begin position="82"/>
        <end position="106"/>
    </location>
</feature>
<accession>A0A6S6SP61</accession>
<name>A0A6S6SP61_9BACT</name>
<evidence type="ECO:0000256" key="5">
    <source>
        <dbReference type="ARBA" id="ARBA00023136"/>
    </source>
</evidence>
<evidence type="ECO:0000256" key="6">
    <source>
        <dbReference type="SAM" id="Phobius"/>
    </source>
</evidence>